<proteinExistence type="predicted"/>
<evidence type="ECO:0000313" key="3">
    <source>
        <dbReference type="EMBL" id="KUK67850.1"/>
    </source>
</evidence>
<dbReference type="Gene3D" id="3.30.1180.10">
    <property type="match status" value="1"/>
</dbReference>
<dbReference type="EMBL" id="LGGH01000062">
    <property type="protein sequence ID" value="KUK67850.1"/>
    <property type="molecule type" value="Genomic_DNA"/>
</dbReference>
<evidence type="ECO:0000313" key="6">
    <source>
        <dbReference type="Proteomes" id="UP000055014"/>
    </source>
</evidence>
<dbReference type="InterPro" id="IPR043168">
    <property type="entry name" value="DegV_C"/>
</dbReference>
<dbReference type="PANTHER" id="PTHR33434">
    <property type="entry name" value="DEGV DOMAIN-CONTAINING PROTEIN DR_1986-RELATED"/>
    <property type="match status" value="1"/>
</dbReference>
<dbReference type="PATRIC" id="fig|1236046.5.peg.1264"/>
<dbReference type="Proteomes" id="UP000055014">
    <property type="component" value="Unassembled WGS sequence"/>
</dbReference>
<evidence type="ECO:0000313" key="4">
    <source>
        <dbReference type="EMBL" id="KUK87206.1"/>
    </source>
</evidence>
<gene>
    <name evidence="2" type="ORF">DIT26_03325</name>
    <name evidence="3" type="ORF">XD86_0553</name>
    <name evidence="4" type="ORF">XE02_1314</name>
</gene>
<reference evidence="2 7" key="3">
    <citation type="journal article" date="2018" name="Nat. Biotechnol.">
        <title>A standardized bacterial taxonomy based on genome phylogeny substantially revises the tree of life.</title>
        <authorList>
            <person name="Parks D.H."/>
            <person name="Chuvochina M."/>
            <person name="Waite D.W."/>
            <person name="Rinke C."/>
            <person name="Skarshewski A."/>
            <person name="Chaumeil P.A."/>
            <person name="Hugenholtz P."/>
        </authorList>
    </citation>
    <scope>NUCLEOTIDE SEQUENCE [LARGE SCALE GENOMIC DNA]</scope>
    <source>
        <strain evidence="2">UBA9905</strain>
    </source>
</reference>
<dbReference type="EMBL" id="DQBS01000081">
    <property type="protein sequence ID" value="HCO69605.1"/>
    <property type="molecule type" value="Genomic_DNA"/>
</dbReference>
<reference evidence="4" key="1">
    <citation type="journal article" date="2015" name="MBio">
        <title>Genome-resolved metagenomic analysis reveals roles for candidate phyla and other microbial community members in biogeochemical transformations in oil reservoirs.</title>
        <authorList>
            <person name="Hu P."/>
            <person name="Tom L."/>
            <person name="Singh A."/>
            <person name="Thomas B.C."/>
            <person name="Baker B.J."/>
            <person name="Piceno Y.M."/>
            <person name="Andersen G.L."/>
            <person name="Banfield J.F."/>
        </authorList>
    </citation>
    <scope>NUCLEOTIDE SEQUENCE [LARGE SCALE GENOMIC DNA]</scope>
    <source>
        <strain evidence="3">46_47</strain>
        <strain evidence="4">46_70</strain>
    </source>
</reference>
<comment type="caution">
    <text evidence="4">The sequence shown here is derived from an EMBL/GenBank/DDBJ whole genome shotgun (WGS) entry which is preliminary data.</text>
</comment>
<dbReference type="InterPro" id="IPR003797">
    <property type="entry name" value="DegV"/>
</dbReference>
<dbReference type="PROSITE" id="PS51482">
    <property type="entry name" value="DEGV"/>
    <property type="match status" value="1"/>
</dbReference>
<protein>
    <submittedName>
        <fullName evidence="4">DegV family protein</fullName>
    </submittedName>
</protein>
<dbReference type="EMBL" id="LGGW01000150">
    <property type="protein sequence ID" value="KUK87206.1"/>
    <property type="molecule type" value="Genomic_DNA"/>
</dbReference>
<evidence type="ECO:0000256" key="1">
    <source>
        <dbReference type="ARBA" id="ARBA00023121"/>
    </source>
</evidence>
<evidence type="ECO:0000313" key="5">
    <source>
        <dbReference type="Proteomes" id="UP000054260"/>
    </source>
</evidence>
<dbReference type="PANTHER" id="PTHR33434:SF2">
    <property type="entry name" value="FATTY ACID-BINDING PROTEIN TM_1468"/>
    <property type="match status" value="1"/>
</dbReference>
<name>A0A117M6K9_9BACT</name>
<dbReference type="Proteomes" id="UP000264215">
    <property type="component" value="Unassembled WGS sequence"/>
</dbReference>
<dbReference type="GO" id="GO:0008289">
    <property type="term" value="F:lipid binding"/>
    <property type="evidence" value="ECO:0007669"/>
    <property type="project" value="UniProtKB-KW"/>
</dbReference>
<reference evidence="5 6" key="2">
    <citation type="journal article" date="2015" name="MBio">
        <title>Genome-Resolved Metagenomic Analysis Reveals Roles for Candidate Phyla and Other Microbial Community Members in Biogeochemical Transformations in Oil Reservoirs.</title>
        <authorList>
            <person name="Hu P."/>
            <person name="Tom L."/>
            <person name="Singh A."/>
            <person name="Thomas B.C."/>
            <person name="Baker B.J."/>
            <person name="Piceno Y.M."/>
            <person name="Andersen G.L."/>
            <person name="Banfield J.F."/>
        </authorList>
    </citation>
    <scope>NUCLEOTIDE SEQUENCE [LARGE SCALE GENOMIC DNA]</scope>
</reference>
<sequence>MVRIVTDSSCDLPVETLKKYGIPFASLNIFVDDRTFKEDIDITPEEFWRLMGKSRELPKTSQPSPADFAGIFEDVQKKGETPLCITISSKLSGTYQSAVLGAKMSGGKAIVFDSLAGSISHGIQVLMAARMAESGAKLDEIVEALEEYRKNVKIIIPLATVENIVKGGRLSKFQGSLVNILNMKIILHGINGEVKLLKKVRGSRRFREAIIELIAAASKTGKKIFGITHVNNLEDAEFFASEIRKRVRDSEVIIGKMGPAIATYAGEGGLILAL</sequence>
<dbReference type="Proteomes" id="UP000054260">
    <property type="component" value="Unassembled WGS sequence"/>
</dbReference>
<keyword evidence="1" id="KW-0446">Lipid-binding</keyword>
<evidence type="ECO:0000313" key="2">
    <source>
        <dbReference type="EMBL" id="HCO69605.1"/>
    </source>
</evidence>
<accession>A0A117M6K9</accession>
<evidence type="ECO:0000313" key="7">
    <source>
        <dbReference type="Proteomes" id="UP000264215"/>
    </source>
</evidence>
<dbReference type="NCBIfam" id="TIGR00762">
    <property type="entry name" value="DegV"/>
    <property type="match status" value="1"/>
</dbReference>
<organism evidence="4 6">
    <name type="scientific">Mesotoga infera</name>
    <dbReference type="NCBI Taxonomy" id="1236046"/>
    <lineage>
        <taxon>Bacteria</taxon>
        <taxon>Thermotogati</taxon>
        <taxon>Thermotogota</taxon>
        <taxon>Thermotogae</taxon>
        <taxon>Kosmotogales</taxon>
        <taxon>Kosmotogaceae</taxon>
        <taxon>Mesotoga</taxon>
    </lineage>
</organism>
<dbReference type="Pfam" id="PF02645">
    <property type="entry name" value="DegV"/>
    <property type="match status" value="1"/>
</dbReference>
<dbReference type="SUPFAM" id="SSF82549">
    <property type="entry name" value="DAK1/DegV-like"/>
    <property type="match status" value="1"/>
</dbReference>
<dbReference type="AlphaFoldDB" id="A0A117M6K9"/>
<dbReference type="Gene3D" id="3.40.50.10170">
    <property type="match status" value="1"/>
</dbReference>
<dbReference type="InterPro" id="IPR050270">
    <property type="entry name" value="DegV_domain_contain"/>
</dbReference>